<proteinExistence type="predicted"/>
<gene>
    <name evidence="1" type="ORF">BS47DRAFT_1348785</name>
</gene>
<protein>
    <submittedName>
        <fullName evidence="1">Uncharacterized protein</fullName>
    </submittedName>
</protein>
<sequence>MPGNNIHLPQKILQEKDMGGATRCVTQRSDQIGSSLRNHIHIMERPASQGCREESLILDSNARKVRAFITFSAWSPQGFRGCIHRGNIKVSTGGCVAIVVILVKRSPYIRHPPISPPACKPSRVPNPADGFPKNLTHFFIVHECMDGCKAARQE</sequence>
<name>A0A9P6AQE1_9AGAM</name>
<comment type="caution">
    <text evidence="1">The sequence shown here is derived from an EMBL/GenBank/DDBJ whole genome shotgun (WGS) entry which is preliminary data.</text>
</comment>
<organism evidence="1 2">
    <name type="scientific">Hydnum rufescens UP504</name>
    <dbReference type="NCBI Taxonomy" id="1448309"/>
    <lineage>
        <taxon>Eukaryota</taxon>
        <taxon>Fungi</taxon>
        <taxon>Dikarya</taxon>
        <taxon>Basidiomycota</taxon>
        <taxon>Agaricomycotina</taxon>
        <taxon>Agaricomycetes</taxon>
        <taxon>Cantharellales</taxon>
        <taxon>Hydnaceae</taxon>
        <taxon>Hydnum</taxon>
    </lineage>
</organism>
<dbReference type="Proteomes" id="UP000886523">
    <property type="component" value="Unassembled WGS sequence"/>
</dbReference>
<accession>A0A9P6AQE1</accession>
<keyword evidence="2" id="KW-1185">Reference proteome</keyword>
<dbReference type="EMBL" id="MU129029">
    <property type="protein sequence ID" value="KAF9509744.1"/>
    <property type="molecule type" value="Genomic_DNA"/>
</dbReference>
<evidence type="ECO:0000313" key="2">
    <source>
        <dbReference type="Proteomes" id="UP000886523"/>
    </source>
</evidence>
<dbReference type="AlphaFoldDB" id="A0A9P6AQE1"/>
<reference evidence="1" key="1">
    <citation type="journal article" date="2020" name="Nat. Commun.">
        <title>Large-scale genome sequencing of mycorrhizal fungi provides insights into the early evolution of symbiotic traits.</title>
        <authorList>
            <person name="Miyauchi S."/>
            <person name="Kiss E."/>
            <person name="Kuo A."/>
            <person name="Drula E."/>
            <person name="Kohler A."/>
            <person name="Sanchez-Garcia M."/>
            <person name="Morin E."/>
            <person name="Andreopoulos B."/>
            <person name="Barry K.W."/>
            <person name="Bonito G."/>
            <person name="Buee M."/>
            <person name="Carver A."/>
            <person name="Chen C."/>
            <person name="Cichocki N."/>
            <person name="Clum A."/>
            <person name="Culley D."/>
            <person name="Crous P.W."/>
            <person name="Fauchery L."/>
            <person name="Girlanda M."/>
            <person name="Hayes R.D."/>
            <person name="Keri Z."/>
            <person name="LaButti K."/>
            <person name="Lipzen A."/>
            <person name="Lombard V."/>
            <person name="Magnuson J."/>
            <person name="Maillard F."/>
            <person name="Murat C."/>
            <person name="Nolan M."/>
            <person name="Ohm R.A."/>
            <person name="Pangilinan J."/>
            <person name="Pereira M.F."/>
            <person name="Perotto S."/>
            <person name="Peter M."/>
            <person name="Pfister S."/>
            <person name="Riley R."/>
            <person name="Sitrit Y."/>
            <person name="Stielow J.B."/>
            <person name="Szollosi G."/>
            <person name="Zifcakova L."/>
            <person name="Stursova M."/>
            <person name="Spatafora J.W."/>
            <person name="Tedersoo L."/>
            <person name="Vaario L.M."/>
            <person name="Yamada A."/>
            <person name="Yan M."/>
            <person name="Wang P."/>
            <person name="Xu J."/>
            <person name="Bruns T."/>
            <person name="Baldrian P."/>
            <person name="Vilgalys R."/>
            <person name="Dunand C."/>
            <person name="Henrissat B."/>
            <person name="Grigoriev I.V."/>
            <person name="Hibbett D."/>
            <person name="Nagy L.G."/>
            <person name="Martin F.M."/>
        </authorList>
    </citation>
    <scope>NUCLEOTIDE SEQUENCE</scope>
    <source>
        <strain evidence="1">UP504</strain>
    </source>
</reference>
<evidence type="ECO:0000313" key="1">
    <source>
        <dbReference type="EMBL" id="KAF9509744.1"/>
    </source>
</evidence>